<evidence type="ECO:0000313" key="2">
    <source>
        <dbReference type="EMBL" id="BDI33873.1"/>
    </source>
</evidence>
<dbReference type="EMBL" id="AP025739">
    <property type="protein sequence ID" value="BDI33873.1"/>
    <property type="molecule type" value="Genomic_DNA"/>
</dbReference>
<accession>A0A402CZW7</accession>
<sequence length="279" mass="31561">MTLFQVGVATVLLFSTSHGVSAKPKRVKEPAPIAGQRYHLVKNWDFGSAITNRAQLDAEFFTRFIYNDGKLDTLNDEWERYRDNNNHVFADGELKLTARAVDGLKSGGIESGMLRSKWTGKYGYYECCMKVPKGRGMWPAFWINPQVGWPPEIDVLEIVDNGRDSTTNSFHYVHGKNKDNADLETKLDKWGTYRPGFDYSDDFHTFAVLWTPDMVDHYVDGVRVAHRRFSWTHDDGSDGGPAHVLLNLAVGGSWPGPPQSADEFPAELAVKYIRVWQAD</sequence>
<dbReference type="SUPFAM" id="SSF49899">
    <property type="entry name" value="Concanavalin A-like lectins/glucanases"/>
    <property type="match status" value="1"/>
</dbReference>
<dbReference type="Pfam" id="PF00722">
    <property type="entry name" value="Glyco_hydro_16"/>
    <property type="match status" value="1"/>
</dbReference>
<dbReference type="InterPro" id="IPR050546">
    <property type="entry name" value="Glycosyl_Hydrlase_16"/>
</dbReference>
<dbReference type="FunCoup" id="A0A402CZW7">
    <property type="interactions" value="24"/>
</dbReference>
<dbReference type="Proteomes" id="UP000287394">
    <property type="component" value="Chromosome"/>
</dbReference>
<dbReference type="Gene3D" id="2.60.120.200">
    <property type="match status" value="1"/>
</dbReference>
<dbReference type="GO" id="GO:0005975">
    <property type="term" value="P:carbohydrate metabolic process"/>
    <property type="evidence" value="ECO:0007669"/>
    <property type="project" value="InterPro"/>
</dbReference>
<gene>
    <name evidence="2" type="ORF">CCAX7_59240</name>
</gene>
<dbReference type="InterPro" id="IPR000757">
    <property type="entry name" value="Beta-glucanase-like"/>
</dbReference>
<evidence type="ECO:0000313" key="3">
    <source>
        <dbReference type="Proteomes" id="UP000287394"/>
    </source>
</evidence>
<evidence type="ECO:0000256" key="1">
    <source>
        <dbReference type="ARBA" id="ARBA00006865"/>
    </source>
</evidence>
<name>A0A402CZW7_9BACT</name>
<reference evidence="2 3" key="1">
    <citation type="journal article" date="2019" name="Int. J. Syst. Evol. Microbiol.">
        <title>Capsulimonas corticalis gen. nov., sp. nov., an aerobic capsulated bacterium, of a novel bacterial order, Capsulimonadales ord. nov., of the class Armatimonadia of the phylum Armatimonadetes.</title>
        <authorList>
            <person name="Li J."/>
            <person name="Kudo C."/>
            <person name="Tonouchi A."/>
        </authorList>
    </citation>
    <scope>NUCLEOTIDE SEQUENCE [LARGE SCALE GENOMIC DNA]</scope>
    <source>
        <strain evidence="2 3">AX-7</strain>
    </source>
</reference>
<dbReference type="GO" id="GO:0004553">
    <property type="term" value="F:hydrolase activity, hydrolyzing O-glycosyl compounds"/>
    <property type="evidence" value="ECO:0007669"/>
    <property type="project" value="InterPro"/>
</dbReference>
<dbReference type="PANTHER" id="PTHR10963:SF55">
    <property type="entry name" value="GLYCOSIDE HYDROLASE FAMILY 16 PROTEIN"/>
    <property type="match status" value="1"/>
</dbReference>
<dbReference type="AlphaFoldDB" id="A0A402CZW7"/>
<dbReference type="PANTHER" id="PTHR10963">
    <property type="entry name" value="GLYCOSYL HYDROLASE-RELATED"/>
    <property type="match status" value="1"/>
</dbReference>
<organism evidence="2 3">
    <name type="scientific">Capsulimonas corticalis</name>
    <dbReference type="NCBI Taxonomy" id="2219043"/>
    <lineage>
        <taxon>Bacteria</taxon>
        <taxon>Bacillati</taxon>
        <taxon>Armatimonadota</taxon>
        <taxon>Armatimonadia</taxon>
        <taxon>Capsulimonadales</taxon>
        <taxon>Capsulimonadaceae</taxon>
        <taxon>Capsulimonas</taxon>
    </lineage>
</organism>
<dbReference type="InterPro" id="IPR013320">
    <property type="entry name" value="ConA-like_dom_sf"/>
</dbReference>
<dbReference type="PROSITE" id="PS51762">
    <property type="entry name" value="GH16_2"/>
    <property type="match status" value="1"/>
</dbReference>
<dbReference type="KEGG" id="ccot:CCAX7_59240"/>
<keyword evidence="3" id="KW-1185">Reference proteome</keyword>
<comment type="similarity">
    <text evidence="1">Belongs to the glycosyl hydrolase 16 family.</text>
</comment>
<proteinExistence type="inferred from homology"/>
<dbReference type="CDD" id="cd08023">
    <property type="entry name" value="GH16_laminarinase_like"/>
    <property type="match status" value="1"/>
</dbReference>
<protein>
    <submittedName>
        <fullName evidence="2">Uncharacterized protein</fullName>
    </submittedName>
</protein>